<proteinExistence type="predicted"/>
<accession>A0A554XJ97</accession>
<protein>
    <submittedName>
        <fullName evidence="3">Fimbrial protein</fullName>
    </submittedName>
</protein>
<dbReference type="InterPro" id="IPR031982">
    <property type="entry name" value="PilE-like"/>
</dbReference>
<dbReference type="Pfam" id="PF16732">
    <property type="entry name" value="ComP_DUS"/>
    <property type="match status" value="1"/>
</dbReference>
<dbReference type="EMBL" id="VJOO01000022">
    <property type="protein sequence ID" value="TSE35914.1"/>
    <property type="molecule type" value="Genomic_DNA"/>
</dbReference>
<dbReference type="Pfam" id="PF07963">
    <property type="entry name" value="N_methyl"/>
    <property type="match status" value="1"/>
</dbReference>
<dbReference type="SUPFAM" id="SSF54523">
    <property type="entry name" value="Pili subunits"/>
    <property type="match status" value="1"/>
</dbReference>
<dbReference type="NCBIfam" id="TIGR02532">
    <property type="entry name" value="IV_pilin_GFxxxE"/>
    <property type="match status" value="1"/>
</dbReference>
<dbReference type="AlphaFoldDB" id="A0A554XJ97"/>
<dbReference type="GO" id="GO:0043683">
    <property type="term" value="P:type IV pilus assembly"/>
    <property type="evidence" value="ECO:0007669"/>
    <property type="project" value="InterPro"/>
</dbReference>
<feature type="transmembrane region" description="Helical" evidence="2">
    <location>
        <begin position="21"/>
        <end position="42"/>
    </location>
</feature>
<dbReference type="InterPro" id="IPR000983">
    <property type="entry name" value="Bac_GSPG_pilin"/>
</dbReference>
<dbReference type="Proteomes" id="UP000316388">
    <property type="component" value="Unassembled WGS sequence"/>
</dbReference>
<dbReference type="GO" id="GO:0015628">
    <property type="term" value="P:protein secretion by the type II secretion system"/>
    <property type="evidence" value="ECO:0007669"/>
    <property type="project" value="InterPro"/>
</dbReference>
<keyword evidence="2" id="KW-1133">Transmembrane helix</keyword>
<evidence type="ECO:0000313" key="3">
    <source>
        <dbReference type="EMBL" id="TSE35914.1"/>
    </source>
</evidence>
<keyword evidence="2" id="KW-0472">Membrane</keyword>
<dbReference type="PROSITE" id="PS00409">
    <property type="entry name" value="PROKAR_NTER_METHYL"/>
    <property type="match status" value="1"/>
</dbReference>
<keyword evidence="2" id="KW-0812">Transmembrane</keyword>
<name>A0A554XJ97_9BURK</name>
<dbReference type="GO" id="GO:0015627">
    <property type="term" value="C:type II protein secretion system complex"/>
    <property type="evidence" value="ECO:0007669"/>
    <property type="project" value="InterPro"/>
</dbReference>
<dbReference type="PANTHER" id="PTHR30093:SF47">
    <property type="entry name" value="TYPE IV PILUS NON-CORE MINOR PILIN PILE"/>
    <property type="match status" value="1"/>
</dbReference>
<gene>
    <name evidence="3" type="primary">pilE</name>
    <name evidence="3" type="ORF">Tfont_02099</name>
</gene>
<evidence type="ECO:0000256" key="2">
    <source>
        <dbReference type="SAM" id="Phobius"/>
    </source>
</evidence>
<sequence>MEPTLFPHTPSRAERPTRARGFTLIEVMIVVAIIGILAAIAYPSYTRYVREARRADAVAAITRVQLAQERYRANNPAYAGDLATLGITSNASPDGYYTVAISGQSATGYTVTATPASGTSQASDTDCPTITMVVSGAAATPSPASCWKK</sequence>
<dbReference type="InterPro" id="IPR012902">
    <property type="entry name" value="N_methyl_site"/>
</dbReference>
<dbReference type="PANTHER" id="PTHR30093">
    <property type="entry name" value="GENERAL SECRETION PATHWAY PROTEIN G"/>
    <property type="match status" value="1"/>
</dbReference>
<dbReference type="PRINTS" id="PR00813">
    <property type="entry name" value="BCTERIALGSPG"/>
</dbReference>
<dbReference type="InterPro" id="IPR045584">
    <property type="entry name" value="Pilin-like"/>
</dbReference>
<evidence type="ECO:0000313" key="4">
    <source>
        <dbReference type="Proteomes" id="UP000316388"/>
    </source>
</evidence>
<evidence type="ECO:0000256" key="1">
    <source>
        <dbReference type="ARBA" id="ARBA00022481"/>
    </source>
</evidence>
<dbReference type="Gene3D" id="3.30.700.10">
    <property type="entry name" value="Glycoprotein, Type 4 Pilin"/>
    <property type="match status" value="1"/>
</dbReference>
<keyword evidence="1" id="KW-0488">Methylation</keyword>
<reference evidence="3 4" key="1">
    <citation type="submission" date="2019-07" db="EMBL/GenBank/DDBJ databases">
        <title>Tepidimonas fonticaldi AT-A2 draft genome.</title>
        <authorList>
            <person name="Da Costa M.S."/>
            <person name="Froufe H.J.C."/>
            <person name="Egas C."/>
            <person name="Albuquerque L."/>
        </authorList>
    </citation>
    <scope>NUCLEOTIDE SEQUENCE [LARGE SCALE GENOMIC DNA]</scope>
    <source>
        <strain evidence="3 4">AT-A2</strain>
    </source>
</reference>
<comment type="caution">
    <text evidence="3">The sequence shown here is derived from an EMBL/GenBank/DDBJ whole genome shotgun (WGS) entry which is preliminary data.</text>
</comment>
<organism evidence="3 4">
    <name type="scientific">Tepidimonas fonticaldi</name>
    <dbReference type="NCBI Taxonomy" id="1101373"/>
    <lineage>
        <taxon>Bacteria</taxon>
        <taxon>Pseudomonadati</taxon>
        <taxon>Pseudomonadota</taxon>
        <taxon>Betaproteobacteria</taxon>
        <taxon>Burkholderiales</taxon>
        <taxon>Tepidimonas</taxon>
    </lineage>
</organism>
<dbReference type="RefSeq" id="WP_143969414.1">
    <property type="nucleotide sequence ID" value="NZ_VJOO01000022.1"/>
</dbReference>